<dbReference type="CDD" id="cd06579">
    <property type="entry name" value="TM_PBP1_transp_AraH_like"/>
    <property type="match status" value="1"/>
</dbReference>
<evidence type="ECO:0000256" key="1">
    <source>
        <dbReference type="ARBA" id="ARBA00004651"/>
    </source>
</evidence>
<dbReference type="EMBL" id="VEWJ01000017">
    <property type="protein sequence ID" value="TPF74068.1"/>
    <property type="molecule type" value="Genomic_DNA"/>
</dbReference>
<feature type="transmembrane region" description="Helical" evidence="6">
    <location>
        <begin position="58"/>
        <end position="77"/>
    </location>
</feature>
<dbReference type="RefSeq" id="WP_140906207.1">
    <property type="nucleotide sequence ID" value="NZ_JBHTMD010000043.1"/>
</dbReference>
<proteinExistence type="predicted"/>
<organism evidence="7 8">
    <name type="scientific">Brucella gallinifaecis</name>
    <dbReference type="NCBI Taxonomy" id="215590"/>
    <lineage>
        <taxon>Bacteria</taxon>
        <taxon>Pseudomonadati</taxon>
        <taxon>Pseudomonadota</taxon>
        <taxon>Alphaproteobacteria</taxon>
        <taxon>Hyphomicrobiales</taxon>
        <taxon>Brucellaceae</taxon>
        <taxon>Brucella/Ochrobactrum group</taxon>
        <taxon>Brucella</taxon>
    </lineage>
</organism>
<keyword evidence="5 6" id="KW-0472">Membrane</keyword>
<evidence type="ECO:0000313" key="8">
    <source>
        <dbReference type="Proteomes" id="UP000315388"/>
    </source>
</evidence>
<protein>
    <submittedName>
        <fullName evidence="7">ABC transporter permease</fullName>
    </submittedName>
</protein>
<dbReference type="Proteomes" id="UP000315388">
    <property type="component" value="Unassembled WGS sequence"/>
</dbReference>
<evidence type="ECO:0000256" key="3">
    <source>
        <dbReference type="ARBA" id="ARBA00022692"/>
    </source>
</evidence>
<comment type="caution">
    <text evidence="7">The sequence shown here is derived from an EMBL/GenBank/DDBJ whole genome shotgun (WGS) entry which is preliminary data.</text>
</comment>
<dbReference type="PANTHER" id="PTHR32196">
    <property type="entry name" value="ABC TRANSPORTER PERMEASE PROTEIN YPHD-RELATED-RELATED"/>
    <property type="match status" value="1"/>
</dbReference>
<evidence type="ECO:0000256" key="6">
    <source>
        <dbReference type="SAM" id="Phobius"/>
    </source>
</evidence>
<name>A0A502BKV7_9HYPH</name>
<keyword evidence="2" id="KW-1003">Cell membrane</keyword>
<feature type="transmembrane region" description="Helical" evidence="6">
    <location>
        <begin position="268"/>
        <end position="298"/>
    </location>
</feature>
<evidence type="ECO:0000256" key="4">
    <source>
        <dbReference type="ARBA" id="ARBA00022989"/>
    </source>
</evidence>
<dbReference type="GO" id="GO:0005886">
    <property type="term" value="C:plasma membrane"/>
    <property type="evidence" value="ECO:0007669"/>
    <property type="project" value="UniProtKB-SubCell"/>
</dbReference>
<reference evidence="7 8" key="1">
    <citation type="journal article" date="2003" name="Int. J. Syst. Evol. Microbiol.">
        <title>Towards a standardized format for the description of a novel species (of an established genus): Ochrobactrum gallinifaecis sp. nov.</title>
        <authorList>
            <person name="Kampfer P."/>
            <person name="Buczolits S."/>
            <person name="Albrecht A."/>
            <person name="Busse H.J."/>
            <person name="Stackebrandt E."/>
        </authorList>
    </citation>
    <scope>NUCLEOTIDE SEQUENCE [LARGE SCALE GENOMIC DNA]</scope>
    <source>
        <strain evidence="7 8">ISO 196</strain>
    </source>
</reference>
<dbReference type="AlphaFoldDB" id="A0A502BKV7"/>
<feature type="transmembrane region" description="Helical" evidence="6">
    <location>
        <begin position="174"/>
        <end position="200"/>
    </location>
</feature>
<evidence type="ECO:0000313" key="7">
    <source>
        <dbReference type="EMBL" id="TPF74068.1"/>
    </source>
</evidence>
<keyword evidence="8" id="KW-1185">Reference proteome</keyword>
<sequence length="337" mass="34803">MSSTDTPLLSAQADRAPVTKRLINLAVEYNFIVIFLLVVAIASSLSSNFLTFGNIANLFQQASVVGVVAVGMTFVILTGNIDLSVGSVAALCGMLVAVLMAQGYDPVVAVVITAFAGMACGAGMGAISALAQVPSFIITLAGLVSFRGLTYLLTDGVPVSGLPAGFATISSTMVPVFPGFAIASMGIIFIALCIIAGLVLRYTVFGEYVYATGGNPEAARLSGLPTRGMIIAVFSISGLMASFAGILLTSRLRIGQPTAAQGLELDAIAAVVLGGTSLFGGRGSILGTFFAVMLLQVLRNIFNLLGWGSFYQMTVTGVIIVAAILLNRFIDHRKGRG</sequence>
<feature type="transmembrane region" description="Helical" evidence="6">
    <location>
        <begin position="107"/>
        <end position="127"/>
    </location>
</feature>
<dbReference type="PANTHER" id="PTHR32196:SF72">
    <property type="entry name" value="RIBOSE IMPORT PERMEASE PROTEIN RBSC"/>
    <property type="match status" value="1"/>
</dbReference>
<accession>A0A502BKV7</accession>
<comment type="subcellular location">
    <subcellularLocation>
        <location evidence="1">Cell membrane</location>
        <topology evidence="1">Multi-pass membrane protein</topology>
    </subcellularLocation>
</comment>
<dbReference type="GO" id="GO:0022857">
    <property type="term" value="F:transmembrane transporter activity"/>
    <property type="evidence" value="ECO:0007669"/>
    <property type="project" value="InterPro"/>
</dbReference>
<evidence type="ECO:0000256" key="5">
    <source>
        <dbReference type="ARBA" id="ARBA00023136"/>
    </source>
</evidence>
<feature type="transmembrane region" description="Helical" evidence="6">
    <location>
        <begin position="83"/>
        <end position="100"/>
    </location>
</feature>
<evidence type="ECO:0000256" key="2">
    <source>
        <dbReference type="ARBA" id="ARBA00022475"/>
    </source>
</evidence>
<dbReference type="Pfam" id="PF02653">
    <property type="entry name" value="BPD_transp_2"/>
    <property type="match status" value="1"/>
</dbReference>
<feature type="transmembrane region" description="Helical" evidence="6">
    <location>
        <begin position="310"/>
        <end position="330"/>
    </location>
</feature>
<feature type="transmembrane region" description="Helical" evidence="6">
    <location>
        <begin position="229"/>
        <end position="248"/>
    </location>
</feature>
<gene>
    <name evidence="7" type="ORF">FHY56_16305</name>
</gene>
<feature type="transmembrane region" description="Helical" evidence="6">
    <location>
        <begin position="29"/>
        <end position="51"/>
    </location>
</feature>
<dbReference type="InterPro" id="IPR001851">
    <property type="entry name" value="ABC_transp_permease"/>
</dbReference>
<keyword evidence="4 6" id="KW-1133">Transmembrane helix</keyword>
<keyword evidence="3 6" id="KW-0812">Transmembrane</keyword>
<dbReference type="OrthoDB" id="6384190at2"/>